<reference evidence="2 3" key="1">
    <citation type="submission" date="2016-10" db="EMBL/GenBank/DDBJ databases">
        <authorList>
            <person name="Varghese N."/>
            <person name="Submissions S."/>
        </authorList>
    </citation>
    <scope>NUCLEOTIDE SEQUENCE [LARGE SCALE GENOMIC DNA]</scope>
    <source>
        <strain evidence="2 3">WCC6</strain>
    </source>
</reference>
<proteinExistence type="predicted"/>
<dbReference type="Proteomes" id="UP000182379">
    <property type="component" value="Unassembled WGS sequence"/>
</dbReference>
<dbReference type="RefSeq" id="WP_012938072.1">
    <property type="nucleotide sequence ID" value="NZ_CALAKB010000043.1"/>
</dbReference>
<dbReference type="EMBL" id="FNOP01000003">
    <property type="protein sequence ID" value="SDW60790.1"/>
    <property type="molecule type" value="Genomic_DNA"/>
</dbReference>
<accession>A0A1H2UXG1</accession>
<dbReference type="GeneID" id="78334448"/>
<dbReference type="Pfam" id="PF01996">
    <property type="entry name" value="F420_ligase"/>
    <property type="match status" value="1"/>
</dbReference>
<sequence length="214" mass="23135">MAEKYEIIPIPTRILTVHDNIVDAVREFGGDKIGPRDVVCVAESVVAITQNRAIRPETLKISFAAKVLSQLFPGVGSIGNWSAMQSLLNESGTLKVLFAVVVGFFAKCLGKNGVFYQLGGEQARLIDDITGTMPPYDKHIVLGPKNPVRVSESIKEGLGCFGAAVADVNDLKRSCCLGCTKGVDPRKVEKILIDNPFGNDSQKTPICVIKNYID</sequence>
<keyword evidence="2" id="KW-0436">Ligase</keyword>
<evidence type="ECO:0000313" key="3">
    <source>
        <dbReference type="Proteomes" id="UP000182379"/>
    </source>
</evidence>
<dbReference type="GO" id="GO:0016874">
    <property type="term" value="F:ligase activity"/>
    <property type="evidence" value="ECO:0007669"/>
    <property type="project" value="UniProtKB-KW"/>
</dbReference>
<dbReference type="InterPro" id="IPR002847">
    <property type="entry name" value="F420-0_gamma-glut_ligase-dom"/>
</dbReference>
<name>A0A1H2UXG1_ACIFE</name>
<organism evidence="2 3">
    <name type="scientific">Acidaminococcus fermentans</name>
    <dbReference type="NCBI Taxonomy" id="905"/>
    <lineage>
        <taxon>Bacteria</taxon>
        <taxon>Bacillati</taxon>
        <taxon>Bacillota</taxon>
        <taxon>Negativicutes</taxon>
        <taxon>Acidaminococcales</taxon>
        <taxon>Acidaminococcaceae</taxon>
        <taxon>Acidaminococcus</taxon>
    </lineage>
</organism>
<dbReference type="Gene3D" id="3.30.1330.100">
    <property type="entry name" value="CofE-like"/>
    <property type="match status" value="1"/>
</dbReference>
<dbReference type="SUPFAM" id="SSF144010">
    <property type="entry name" value="CofE-like"/>
    <property type="match status" value="1"/>
</dbReference>
<feature type="domain" description="Coenzyme F420:L-glutamate ligase-like" evidence="1">
    <location>
        <begin position="14"/>
        <end position="93"/>
    </location>
</feature>
<dbReference type="AlphaFoldDB" id="A0A1H2UXG1"/>
<evidence type="ECO:0000313" key="2">
    <source>
        <dbReference type="EMBL" id="SDW60790.1"/>
    </source>
</evidence>
<comment type="caution">
    <text evidence="2">The sequence shown here is derived from an EMBL/GenBank/DDBJ whole genome shotgun (WGS) entry which is preliminary data.</text>
</comment>
<dbReference type="OMA" id="CAINEVG"/>
<evidence type="ECO:0000259" key="1">
    <source>
        <dbReference type="Pfam" id="PF01996"/>
    </source>
</evidence>
<protein>
    <submittedName>
        <fullName evidence="2">F420-0:Gamma-glutamyl ligase</fullName>
    </submittedName>
</protein>
<gene>
    <name evidence="2" type="ORF">SAMN05216495_10368</name>
</gene>